<comment type="subcellular location">
    <subcellularLocation>
        <location evidence="1">Cell membrane</location>
        <topology evidence="1">Multi-pass membrane protein</topology>
    </subcellularLocation>
</comment>
<evidence type="ECO:0000313" key="12">
    <source>
        <dbReference type="Proteomes" id="UP001353858"/>
    </source>
</evidence>
<keyword evidence="12" id="KW-1185">Reference proteome</keyword>
<keyword evidence="3" id="KW-0716">Sensory transduction</keyword>
<keyword evidence="4 10" id="KW-0812">Transmembrane</keyword>
<organism evidence="11 12">
    <name type="scientific">Aquatica leii</name>
    <dbReference type="NCBI Taxonomy" id="1421715"/>
    <lineage>
        <taxon>Eukaryota</taxon>
        <taxon>Metazoa</taxon>
        <taxon>Ecdysozoa</taxon>
        <taxon>Arthropoda</taxon>
        <taxon>Hexapoda</taxon>
        <taxon>Insecta</taxon>
        <taxon>Pterygota</taxon>
        <taxon>Neoptera</taxon>
        <taxon>Endopterygota</taxon>
        <taxon>Coleoptera</taxon>
        <taxon>Polyphaga</taxon>
        <taxon>Elateriformia</taxon>
        <taxon>Elateroidea</taxon>
        <taxon>Lampyridae</taxon>
        <taxon>Luciolinae</taxon>
        <taxon>Aquatica</taxon>
    </lineage>
</organism>
<keyword evidence="6 10" id="KW-1133">Transmembrane helix</keyword>
<evidence type="ECO:0000256" key="7">
    <source>
        <dbReference type="ARBA" id="ARBA00023136"/>
    </source>
</evidence>
<dbReference type="GO" id="GO:0007165">
    <property type="term" value="P:signal transduction"/>
    <property type="evidence" value="ECO:0007669"/>
    <property type="project" value="UniProtKB-KW"/>
</dbReference>
<keyword evidence="9" id="KW-0807">Transducer</keyword>
<accession>A0AAN7SFN0</accession>
<feature type="transmembrane region" description="Helical" evidence="10">
    <location>
        <begin position="211"/>
        <end position="231"/>
    </location>
</feature>
<evidence type="ECO:0000256" key="6">
    <source>
        <dbReference type="ARBA" id="ARBA00022989"/>
    </source>
</evidence>
<evidence type="ECO:0000256" key="3">
    <source>
        <dbReference type="ARBA" id="ARBA00022606"/>
    </source>
</evidence>
<gene>
    <name evidence="11" type="ORF">RN001_009480</name>
</gene>
<keyword evidence="5" id="KW-0552">Olfaction</keyword>
<sequence>MVMFLIYEDLYFDAYDTLNFLMEKFKTHKYTTRAEIVSRRITKIGILYYAMAFVNYNAIPLMDYNDCIKRNNSDSALTCGLPSPESFPFKTTENPWFAITYVFQAIAAGFCIQSVTQPLMISASIIYHIIGHLGMIQDELSSLFEHSRNERKDKLKQIIRHHSAVIELNNSICKGLNQMLLMYIVMLAIIFSVSGFQILHMIVTKIEFWAIQRYLVVFFGYGLICWFLSFLGQMLMDESTRVATAAYNIEWYTESLEFQHMIKFIILRANEPLVVKSASISNVSFASFTKVVSTTYSYLAMMYKMMINENK</sequence>
<reference evidence="12" key="1">
    <citation type="submission" date="2023-01" db="EMBL/GenBank/DDBJ databases">
        <title>Key to firefly adult light organ development and bioluminescence: homeobox transcription factors regulate luciferase expression and transportation to peroxisome.</title>
        <authorList>
            <person name="Fu X."/>
        </authorList>
    </citation>
    <scope>NUCLEOTIDE SEQUENCE [LARGE SCALE GENOMIC DNA]</scope>
</reference>
<dbReference type="InterPro" id="IPR004117">
    <property type="entry name" value="7tm6_olfct_rcpt"/>
</dbReference>
<comment type="caution">
    <text evidence="11">The sequence shown here is derived from an EMBL/GenBank/DDBJ whole genome shotgun (WGS) entry which is preliminary data.</text>
</comment>
<evidence type="ECO:0000256" key="10">
    <source>
        <dbReference type="SAM" id="Phobius"/>
    </source>
</evidence>
<evidence type="ECO:0000256" key="8">
    <source>
        <dbReference type="ARBA" id="ARBA00023170"/>
    </source>
</evidence>
<dbReference type="Proteomes" id="UP001353858">
    <property type="component" value="Unassembled WGS sequence"/>
</dbReference>
<evidence type="ECO:0000256" key="5">
    <source>
        <dbReference type="ARBA" id="ARBA00022725"/>
    </source>
</evidence>
<keyword evidence="8" id="KW-0675">Receptor</keyword>
<dbReference type="EMBL" id="JARPUR010000004">
    <property type="protein sequence ID" value="KAK4876974.1"/>
    <property type="molecule type" value="Genomic_DNA"/>
</dbReference>
<name>A0AAN7SFN0_9COLE</name>
<dbReference type="Pfam" id="PF02949">
    <property type="entry name" value="7tm_6"/>
    <property type="match status" value="1"/>
</dbReference>
<evidence type="ECO:0000256" key="4">
    <source>
        <dbReference type="ARBA" id="ARBA00022692"/>
    </source>
</evidence>
<evidence type="ECO:0000313" key="11">
    <source>
        <dbReference type="EMBL" id="KAK4876974.1"/>
    </source>
</evidence>
<dbReference type="PANTHER" id="PTHR21137:SF35">
    <property type="entry name" value="ODORANT RECEPTOR 19A-RELATED"/>
    <property type="match status" value="1"/>
</dbReference>
<protein>
    <submittedName>
        <fullName evidence="11">Uncharacterized protein</fullName>
    </submittedName>
</protein>
<dbReference type="GO" id="GO:0004984">
    <property type="term" value="F:olfactory receptor activity"/>
    <property type="evidence" value="ECO:0007669"/>
    <property type="project" value="InterPro"/>
</dbReference>
<dbReference type="GO" id="GO:0005549">
    <property type="term" value="F:odorant binding"/>
    <property type="evidence" value="ECO:0007669"/>
    <property type="project" value="InterPro"/>
</dbReference>
<dbReference type="PANTHER" id="PTHR21137">
    <property type="entry name" value="ODORANT RECEPTOR"/>
    <property type="match status" value="1"/>
</dbReference>
<evidence type="ECO:0000256" key="9">
    <source>
        <dbReference type="ARBA" id="ARBA00023224"/>
    </source>
</evidence>
<dbReference type="AlphaFoldDB" id="A0AAN7SFN0"/>
<evidence type="ECO:0000256" key="1">
    <source>
        <dbReference type="ARBA" id="ARBA00004651"/>
    </source>
</evidence>
<proteinExistence type="predicted"/>
<dbReference type="GO" id="GO:0005886">
    <property type="term" value="C:plasma membrane"/>
    <property type="evidence" value="ECO:0007669"/>
    <property type="project" value="UniProtKB-SubCell"/>
</dbReference>
<evidence type="ECO:0000256" key="2">
    <source>
        <dbReference type="ARBA" id="ARBA00022475"/>
    </source>
</evidence>
<keyword evidence="7 10" id="KW-0472">Membrane</keyword>
<keyword evidence="2" id="KW-1003">Cell membrane</keyword>
<feature type="transmembrane region" description="Helical" evidence="10">
    <location>
        <begin position="180"/>
        <end position="199"/>
    </location>
</feature>